<dbReference type="InterPro" id="IPR052895">
    <property type="entry name" value="HetReg/Transcr_Mod"/>
</dbReference>
<dbReference type="EMBL" id="ML978261">
    <property type="protein sequence ID" value="KAF2025627.1"/>
    <property type="molecule type" value="Genomic_DNA"/>
</dbReference>
<proteinExistence type="predicted"/>
<dbReference type="Proteomes" id="UP000799777">
    <property type="component" value="Unassembled WGS sequence"/>
</dbReference>
<accession>A0A9P4H239</accession>
<dbReference type="InterPro" id="IPR010730">
    <property type="entry name" value="HET"/>
</dbReference>
<dbReference type="Pfam" id="PF06985">
    <property type="entry name" value="HET"/>
    <property type="match status" value="1"/>
</dbReference>
<dbReference type="OrthoDB" id="2157530at2759"/>
<evidence type="ECO:0000313" key="2">
    <source>
        <dbReference type="EMBL" id="KAF2025627.1"/>
    </source>
</evidence>
<dbReference type="PANTHER" id="PTHR24148:SF79">
    <property type="entry name" value="HETEROKARYON INCOMPATIBILITY DOMAIN-CONTAINING PROTEIN"/>
    <property type="match status" value="1"/>
</dbReference>
<evidence type="ECO:0000259" key="1">
    <source>
        <dbReference type="Pfam" id="PF06985"/>
    </source>
</evidence>
<protein>
    <submittedName>
        <fullName evidence="2">HET-domain-containing protein</fullName>
    </submittedName>
</protein>
<keyword evidence="3" id="KW-1185">Reference proteome</keyword>
<sequence>MDFKCINQRDNSERSHQVAIMKHIYARAYRVLIYAGESVEGSTNLLEYISDTQQPRHRYVTPTPSHALTKIGVKKAVCDFLSRPWFRRVWVIQEAFLAQRAKFIVGEKEIDWFMLSLERLEELGLKCHLEKGMIPGIFEWMARRHSGDIDLFFALTSTRHCLAADPRDKIFALFGLLSNPSGVSFEVDYSLAVGDVFTLAAMHLVTSRNSLELLSHAADWHADSSIPSWVPDWS</sequence>
<evidence type="ECO:0000313" key="3">
    <source>
        <dbReference type="Proteomes" id="UP000799777"/>
    </source>
</evidence>
<organism evidence="2 3">
    <name type="scientific">Setomelanomma holmii</name>
    <dbReference type="NCBI Taxonomy" id="210430"/>
    <lineage>
        <taxon>Eukaryota</taxon>
        <taxon>Fungi</taxon>
        <taxon>Dikarya</taxon>
        <taxon>Ascomycota</taxon>
        <taxon>Pezizomycotina</taxon>
        <taxon>Dothideomycetes</taxon>
        <taxon>Pleosporomycetidae</taxon>
        <taxon>Pleosporales</taxon>
        <taxon>Pleosporineae</taxon>
        <taxon>Phaeosphaeriaceae</taxon>
        <taxon>Setomelanomma</taxon>
    </lineage>
</organism>
<feature type="non-terminal residue" evidence="2">
    <location>
        <position position="234"/>
    </location>
</feature>
<gene>
    <name evidence="2" type="ORF">EK21DRAFT_47436</name>
</gene>
<reference evidence="2" key="1">
    <citation type="journal article" date="2020" name="Stud. Mycol.">
        <title>101 Dothideomycetes genomes: a test case for predicting lifestyles and emergence of pathogens.</title>
        <authorList>
            <person name="Haridas S."/>
            <person name="Albert R."/>
            <person name="Binder M."/>
            <person name="Bloem J."/>
            <person name="Labutti K."/>
            <person name="Salamov A."/>
            <person name="Andreopoulos B."/>
            <person name="Baker S."/>
            <person name="Barry K."/>
            <person name="Bills G."/>
            <person name="Bluhm B."/>
            <person name="Cannon C."/>
            <person name="Castanera R."/>
            <person name="Culley D."/>
            <person name="Daum C."/>
            <person name="Ezra D."/>
            <person name="Gonzalez J."/>
            <person name="Henrissat B."/>
            <person name="Kuo A."/>
            <person name="Liang C."/>
            <person name="Lipzen A."/>
            <person name="Lutzoni F."/>
            <person name="Magnuson J."/>
            <person name="Mondo S."/>
            <person name="Nolan M."/>
            <person name="Ohm R."/>
            <person name="Pangilinan J."/>
            <person name="Park H.-J."/>
            <person name="Ramirez L."/>
            <person name="Alfaro M."/>
            <person name="Sun H."/>
            <person name="Tritt A."/>
            <person name="Yoshinaga Y."/>
            <person name="Zwiers L.-H."/>
            <person name="Turgeon B."/>
            <person name="Goodwin S."/>
            <person name="Spatafora J."/>
            <person name="Crous P."/>
            <person name="Grigoriev I."/>
        </authorList>
    </citation>
    <scope>NUCLEOTIDE SEQUENCE</scope>
    <source>
        <strain evidence="2">CBS 110217</strain>
    </source>
</reference>
<dbReference type="AlphaFoldDB" id="A0A9P4H239"/>
<feature type="domain" description="Heterokaryon incompatibility" evidence="1">
    <location>
        <begin position="2"/>
        <end position="94"/>
    </location>
</feature>
<name>A0A9P4H239_9PLEO</name>
<dbReference type="PANTHER" id="PTHR24148">
    <property type="entry name" value="ANKYRIN REPEAT DOMAIN-CONTAINING PROTEIN 39 HOMOLOG-RELATED"/>
    <property type="match status" value="1"/>
</dbReference>
<comment type="caution">
    <text evidence="2">The sequence shown here is derived from an EMBL/GenBank/DDBJ whole genome shotgun (WGS) entry which is preliminary data.</text>
</comment>